<keyword evidence="3" id="KW-1185">Reference proteome</keyword>
<dbReference type="PANTHER" id="PTHR36423:SF2">
    <property type="entry name" value="AFR070WP"/>
    <property type="match status" value="1"/>
</dbReference>
<comment type="caution">
    <text evidence="2">The sequence shown here is derived from an EMBL/GenBank/DDBJ whole genome shotgun (WGS) entry which is preliminary data.</text>
</comment>
<dbReference type="SUPFAM" id="SSF143410">
    <property type="entry name" value="DOPA-like"/>
    <property type="match status" value="1"/>
</dbReference>
<feature type="non-terminal residue" evidence="2">
    <location>
        <position position="1"/>
    </location>
</feature>
<proteinExistence type="predicted"/>
<feature type="region of interest" description="Disordered" evidence="1">
    <location>
        <begin position="1"/>
        <end position="30"/>
    </location>
</feature>
<dbReference type="InterPro" id="IPR014980">
    <property type="entry name" value="DOPA_dioxygen"/>
</dbReference>
<dbReference type="InterPro" id="IPR023389">
    <property type="entry name" value="DOPA-like_sf"/>
</dbReference>
<gene>
    <name evidence="2" type="ORF">BGW36DRAFT_274303</name>
</gene>
<evidence type="ECO:0000313" key="3">
    <source>
        <dbReference type="Proteomes" id="UP001201262"/>
    </source>
</evidence>
<feature type="compositionally biased region" description="Polar residues" evidence="1">
    <location>
        <begin position="10"/>
        <end position="22"/>
    </location>
</feature>
<reference evidence="2" key="1">
    <citation type="submission" date="2021-12" db="EMBL/GenBank/DDBJ databases">
        <title>Convergent genome expansion in fungi linked to evolution of root-endophyte symbiosis.</title>
        <authorList>
            <consortium name="DOE Joint Genome Institute"/>
            <person name="Ke Y.-H."/>
            <person name="Bonito G."/>
            <person name="Liao H.-L."/>
            <person name="Looney B."/>
            <person name="Rojas-Flechas A."/>
            <person name="Nash J."/>
            <person name="Hameed K."/>
            <person name="Schadt C."/>
            <person name="Martin F."/>
            <person name="Crous P.W."/>
            <person name="Miettinen O."/>
            <person name="Magnuson J.K."/>
            <person name="Labbe J."/>
            <person name="Jacobson D."/>
            <person name="Doktycz M.J."/>
            <person name="Veneault-Fourrey C."/>
            <person name="Kuo A."/>
            <person name="Mondo S."/>
            <person name="Calhoun S."/>
            <person name="Riley R."/>
            <person name="Ohm R."/>
            <person name="LaButti K."/>
            <person name="Andreopoulos B."/>
            <person name="Pangilinan J."/>
            <person name="Nolan M."/>
            <person name="Tritt A."/>
            <person name="Clum A."/>
            <person name="Lipzen A."/>
            <person name="Daum C."/>
            <person name="Barry K."/>
            <person name="Grigoriev I.V."/>
            <person name="Vilgalys R."/>
        </authorList>
    </citation>
    <scope>NUCLEOTIDE SEQUENCE</scope>
    <source>
        <strain evidence="2">PMI_201</strain>
    </source>
</reference>
<name>A0AAD4KLX5_9EURO</name>
<dbReference type="Pfam" id="PF08883">
    <property type="entry name" value="DOPA_dioxygen"/>
    <property type="match status" value="1"/>
</dbReference>
<dbReference type="GeneID" id="70240459"/>
<accession>A0AAD4KLX5</accession>
<evidence type="ECO:0000256" key="1">
    <source>
        <dbReference type="SAM" id="MobiDB-lite"/>
    </source>
</evidence>
<dbReference type="PANTHER" id="PTHR36423">
    <property type="entry name" value="AFR070WP"/>
    <property type="match status" value="1"/>
</dbReference>
<dbReference type="EMBL" id="JAJTJA010000009">
    <property type="protein sequence ID" value="KAH8694318.1"/>
    <property type="molecule type" value="Genomic_DNA"/>
</dbReference>
<feature type="non-terminal residue" evidence="2">
    <location>
        <position position="120"/>
    </location>
</feature>
<dbReference type="AlphaFoldDB" id="A0AAD4KLX5"/>
<sequence length="120" mass="13767">EKSADGKSLVNPQTGTKSSAYTSFPKPLDNSRRGGFDVHIYYMQNNAGQTNFARELHERIHREFPELRIYPLWDKYYNNKPVSPHPVVMFEVNILSPTELGAFVPWLVINRGLLSVLIHP</sequence>
<dbReference type="RefSeq" id="XP_046069988.1">
    <property type="nucleotide sequence ID" value="XM_046210172.1"/>
</dbReference>
<organism evidence="2 3">
    <name type="scientific">Talaromyces proteolyticus</name>
    <dbReference type="NCBI Taxonomy" id="1131652"/>
    <lineage>
        <taxon>Eukaryota</taxon>
        <taxon>Fungi</taxon>
        <taxon>Dikarya</taxon>
        <taxon>Ascomycota</taxon>
        <taxon>Pezizomycotina</taxon>
        <taxon>Eurotiomycetes</taxon>
        <taxon>Eurotiomycetidae</taxon>
        <taxon>Eurotiales</taxon>
        <taxon>Trichocomaceae</taxon>
        <taxon>Talaromyces</taxon>
        <taxon>Talaromyces sect. Bacilispori</taxon>
    </lineage>
</organism>
<protein>
    <submittedName>
        <fullName evidence="2">DOPA-like domain-containing protein</fullName>
    </submittedName>
</protein>
<dbReference type="Gene3D" id="3.30.70.1240">
    <property type="entry name" value="DOPA-like domains"/>
    <property type="match status" value="1"/>
</dbReference>
<evidence type="ECO:0000313" key="2">
    <source>
        <dbReference type="EMBL" id="KAH8694318.1"/>
    </source>
</evidence>
<dbReference type="Proteomes" id="UP001201262">
    <property type="component" value="Unassembled WGS sequence"/>
</dbReference>